<keyword evidence="3" id="KW-1185">Reference proteome</keyword>
<protein>
    <recommendedName>
        <fullName evidence="1">Retrotransposon gag domain-containing protein</fullName>
    </recommendedName>
</protein>
<dbReference type="InterPro" id="IPR005162">
    <property type="entry name" value="Retrotrans_gag_dom"/>
</dbReference>
<gene>
    <name evidence="2" type="ORF">RJ639_038384</name>
</gene>
<dbReference type="Proteomes" id="UP001188597">
    <property type="component" value="Unassembled WGS sequence"/>
</dbReference>
<evidence type="ECO:0000259" key="1">
    <source>
        <dbReference type="Pfam" id="PF03732"/>
    </source>
</evidence>
<feature type="domain" description="Retrotransposon gag" evidence="1">
    <location>
        <begin position="7"/>
        <end position="50"/>
    </location>
</feature>
<dbReference type="Pfam" id="PF03732">
    <property type="entry name" value="Retrotrans_gag"/>
    <property type="match status" value="1"/>
</dbReference>
<dbReference type="EMBL" id="JAVXUP010000412">
    <property type="protein sequence ID" value="KAK3028594.1"/>
    <property type="molecule type" value="Genomic_DNA"/>
</dbReference>
<sequence>MAEQRRAMTWDQFKILFFDCYFPRSLKEYMYRDFLNLRQEENKSIVEYERIVPVPIETYVQCVDIKKTRESEARDFREKESPDRGATSNMVVRVAIRIWERVSGMVKRVIISEIVLLEHQGNLAHEMEFILDFRFLFNAT</sequence>
<name>A0AA88WLS2_9ASTE</name>
<organism evidence="2 3">
    <name type="scientific">Escallonia herrerae</name>
    <dbReference type="NCBI Taxonomy" id="1293975"/>
    <lineage>
        <taxon>Eukaryota</taxon>
        <taxon>Viridiplantae</taxon>
        <taxon>Streptophyta</taxon>
        <taxon>Embryophyta</taxon>
        <taxon>Tracheophyta</taxon>
        <taxon>Spermatophyta</taxon>
        <taxon>Magnoliopsida</taxon>
        <taxon>eudicotyledons</taxon>
        <taxon>Gunneridae</taxon>
        <taxon>Pentapetalae</taxon>
        <taxon>asterids</taxon>
        <taxon>campanulids</taxon>
        <taxon>Escalloniales</taxon>
        <taxon>Escalloniaceae</taxon>
        <taxon>Escallonia</taxon>
    </lineage>
</organism>
<evidence type="ECO:0000313" key="2">
    <source>
        <dbReference type="EMBL" id="KAK3028594.1"/>
    </source>
</evidence>
<accession>A0AA88WLS2</accession>
<evidence type="ECO:0000313" key="3">
    <source>
        <dbReference type="Proteomes" id="UP001188597"/>
    </source>
</evidence>
<reference evidence="2" key="1">
    <citation type="submission" date="2022-12" db="EMBL/GenBank/DDBJ databases">
        <title>Draft genome assemblies for two species of Escallonia (Escalloniales).</title>
        <authorList>
            <person name="Chanderbali A."/>
            <person name="Dervinis C."/>
            <person name="Anghel I."/>
            <person name="Soltis D."/>
            <person name="Soltis P."/>
            <person name="Zapata F."/>
        </authorList>
    </citation>
    <scope>NUCLEOTIDE SEQUENCE</scope>
    <source>
        <strain evidence="2">UCBG64.0493</strain>
        <tissue evidence="2">Leaf</tissue>
    </source>
</reference>
<proteinExistence type="predicted"/>
<comment type="caution">
    <text evidence="2">The sequence shown here is derived from an EMBL/GenBank/DDBJ whole genome shotgun (WGS) entry which is preliminary data.</text>
</comment>
<dbReference type="AlphaFoldDB" id="A0AA88WLS2"/>